<dbReference type="OrthoDB" id="10261027at2759"/>
<evidence type="ECO:0000313" key="3">
    <source>
        <dbReference type="EMBL" id="CAD7703276.1"/>
    </source>
</evidence>
<dbReference type="InterPro" id="IPR001245">
    <property type="entry name" value="Ser-Thr/Tyr_kinase_cat_dom"/>
</dbReference>
<protein>
    <recommendedName>
        <fullName evidence="2">Protein kinase domain-containing protein</fullName>
    </recommendedName>
</protein>
<organism evidence="3 4">
    <name type="scientific">Ostreobium quekettii</name>
    <dbReference type="NCBI Taxonomy" id="121088"/>
    <lineage>
        <taxon>Eukaryota</taxon>
        <taxon>Viridiplantae</taxon>
        <taxon>Chlorophyta</taxon>
        <taxon>core chlorophytes</taxon>
        <taxon>Ulvophyceae</taxon>
        <taxon>TCBD clade</taxon>
        <taxon>Bryopsidales</taxon>
        <taxon>Ostreobineae</taxon>
        <taxon>Ostreobiaceae</taxon>
        <taxon>Ostreobium</taxon>
    </lineage>
</organism>
<dbReference type="PANTHER" id="PTHR44329">
    <property type="entry name" value="SERINE/THREONINE-PROTEIN KINASE TNNI3K-RELATED"/>
    <property type="match status" value="1"/>
</dbReference>
<proteinExistence type="predicted"/>
<sequence length="470" mass="51972">MERQAQCLLDDVEGASECLLHVKYNEGMLRFLHQQMRTIASYVVRLMQSFSLQQGPDGMDSVVEHYLGILAEEVKQGFLLIAGHAKGVTLESFYRVDFVNMAVEKMCSTAEMCLQEMGVDDDFWIETIVDPGCIEQDRKYVHWYLTCLLECSGAGPNERHRRKDLGAKILENQHRLRHLNLCIDENQIELKGQIGQGPLGPVYKGYWRGLLVAVKQCNILSLEARAQFLCEAELHQSMLCPNVVLCWGAVHTKTTNALVMELAEHDLGKFCQTGVIPSYITHMEWKFKMNLMASAAAGLRQLHDQGVVHRDVNPRNFLVFKDPSIPGGYLIKIGDFGKSLAKAELAGGGPAAPHYAAPEIHAGMAPTRASDVFSFGVTMFEVATKSPPYEGSDSGQLSDRKSRRVAPCYVDPEDCPRRLLALMTACIDPDPEGRPSMEEVEAQLLALSSKVGPGNGGGNRWSSDANSDAI</sequence>
<dbReference type="EMBL" id="CAJHUC010002138">
    <property type="protein sequence ID" value="CAD7703276.1"/>
    <property type="molecule type" value="Genomic_DNA"/>
</dbReference>
<name>A0A8S1JCQ2_9CHLO</name>
<evidence type="ECO:0000313" key="4">
    <source>
        <dbReference type="Proteomes" id="UP000708148"/>
    </source>
</evidence>
<dbReference type="GO" id="GO:0004674">
    <property type="term" value="F:protein serine/threonine kinase activity"/>
    <property type="evidence" value="ECO:0007669"/>
    <property type="project" value="TreeGrafter"/>
</dbReference>
<dbReference type="GO" id="GO:0005524">
    <property type="term" value="F:ATP binding"/>
    <property type="evidence" value="ECO:0007669"/>
    <property type="project" value="InterPro"/>
</dbReference>
<dbReference type="InterPro" id="IPR000719">
    <property type="entry name" value="Prot_kinase_dom"/>
</dbReference>
<evidence type="ECO:0000256" key="1">
    <source>
        <dbReference type="SAM" id="MobiDB-lite"/>
    </source>
</evidence>
<dbReference type="Pfam" id="PF07714">
    <property type="entry name" value="PK_Tyr_Ser-Thr"/>
    <property type="match status" value="1"/>
</dbReference>
<reference evidence="3" key="1">
    <citation type="submission" date="2020-12" db="EMBL/GenBank/DDBJ databases">
        <authorList>
            <person name="Iha C."/>
        </authorList>
    </citation>
    <scope>NUCLEOTIDE SEQUENCE</scope>
</reference>
<feature type="region of interest" description="Disordered" evidence="1">
    <location>
        <begin position="446"/>
        <end position="470"/>
    </location>
</feature>
<dbReference type="Gene3D" id="3.30.200.20">
    <property type="entry name" value="Phosphorylase Kinase, domain 1"/>
    <property type="match status" value="1"/>
</dbReference>
<dbReference type="AlphaFoldDB" id="A0A8S1JCQ2"/>
<feature type="compositionally biased region" description="Polar residues" evidence="1">
    <location>
        <begin position="460"/>
        <end position="470"/>
    </location>
</feature>
<dbReference type="InterPro" id="IPR051681">
    <property type="entry name" value="Ser/Thr_Kinases-Pseudokinases"/>
</dbReference>
<dbReference type="InterPro" id="IPR011009">
    <property type="entry name" value="Kinase-like_dom_sf"/>
</dbReference>
<keyword evidence="4" id="KW-1185">Reference proteome</keyword>
<dbReference type="Gene3D" id="1.10.510.10">
    <property type="entry name" value="Transferase(Phosphotransferase) domain 1"/>
    <property type="match status" value="1"/>
</dbReference>
<dbReference type="PROSITE" id="PS50011">
    <property type="entry name" value="PROTEIN_KINASE_DOM"/>
    <property type="match status" value="1"/>
</dbReference>
<feature type="domain" description="Protein kinase" evidence="2">
    <location>
        <begin position="188"/>
        <end position="445"/>
    </location>
</feature>
<dbReference type="Proteomes" id="UP000708148">
    <property type="component" value="Unassembled WGS sequence"/>
</dbReference>
<comment type="caution">
    <text evidence="3">The sequence shown here is derived from an EMBL/GenBank/DDBJ whole genome shotgun (WGS) entry which is preliminary data.</text>
</comment>
<gene>
    <name evidence="3" type="ORF">OSTQU699_LOCUS8633</name>
</gene>
<accession>A0A8S1JCQ2</accession>
<dbReference type="SUPFAM" id="SSF56112">
    <property type="entry name" value="Protein kinase-like (PK-like)"/>
    <property type="match status" value="1"/>
</dbReference>
<evidence type="ECO:0000259" key="2">
    <source>
        <dbReference type="PROSITE" id="PS50011"/>
    </source>
</evidence>